<gene>
    <name evidence="1" type="ORF">WICPIJ_004651</name>
</gene>
<protein>
    <recommendedName>
        <fullName evidence="3">Early meiotic induction protein 1</fullName>
    </recommendedName>
</protein>
<dbReference type="PANTHER" id="PTHR28052">
    <property type="entry name" value="UPF0545 PROTEIN C22ORF39"/>
    <property type="match status" value="1"/>
</dbReference>
<dbReference type="EMBL" id="JAEUBG010002548">
    <property type="protein sequence ID" value="KAH3684375.1"/>
    <property type="molecule type" value="Genomic_DNA"/>
</dbReference>
<sequence length="98" mass="11310">MSTPSQTTQTDSSIKKADTSLSDFPVKAFDQLTSCYSLGGQLRNYYRYGSMNDCVKEFSKFKFCLFNSDPEKIRQFHKLSLQELRTKGSSEDIWEVKN</sequence>
<dbReference type="AlphaFoldDB" id="A0A9P8Q775"/>
<evidence type="ECO:0000313" key="2">
    <source>
        <dbReference type="Proteomes" id="UP000774326"/>
    </source>
</evidence>
<evidence type="ECO:0008006" key="3">
    <source>
        <dbReference type="Google" id="ProtNLM"/>
    </source>
</evidence>
<organism evidence="1 2">
    <name type="scientific">Wickerhamomyces pijperi</name>
    <name type="common">Yeast</name>
    <name type="synonym">Pichia pijperi</name>
    <dbReference type="NCBI Taxonomy" id="599730"/>
    <lineage>
        <taxon>Eukaryota</taxon>
        <taxon>Fungi</taxon>
        <taxon>Dikarya</taxon>
        <taxon>Ascomycota</taxon>
        <taxon>Saccharomycotina</taxon>
        <taxon>Saccharomycetes</taxon>
        <taxon>Phaffomycetales</taxon>
        <taxon>Wickerhamomycetaceae</taxon>
        <taxon>Wickerhamomyces</taxon>
    </lineage>
</organism>
<reference evidence="1" key="2">
    <citation type="submission" date="2021-01" db="EMBL/GenBank/DDBJ databases">
        <authorList>
            <person name="Schikora-Tamarit M.A."/>
        </authorList>
    </citation>
    <scope>NUCLEOTIDE SEQUENCE</scope>
    <source>
        <strain evidence="1">CBS2887</strain>
    </source>
</reference>
<reference evidence="1" key="1">
    <citation type="journal article" date="2021" name="Open Biol.">
        <title>Shared evolutionary footprints suggest mitochondrial oxidative damage underlies multiple complex I losses in fungi.</title>
        <authorList>
            <person name="Schikora-Tamarit M.A."/>
            <person name="Marcet-Houben M."/>
            <person name="Nosek J."/>
            <person name="Gabaldon T."/>
        </authorList>
    </citation>
    <scope>NUCLEOTIDE SEQUENCE</scope>
    <source>
        <strain evidence="1">CBS2887</strain>
    </source>
</reference>
<keyword evidence="2" id="KW-1185">Reference proteome</keyword>
<dbReference type="OrthoDB" id="2017405at2759"/>
<dbReference type="Proteomes" id="UP000774326">
    <property type="component" value="Unassembled WGS sequence"/>
</dbReference>
<evidence type="ECO:0000313" key="1">
    <source>
        <dbReference type="EMBL" id="KAH3684375.1"/>
    </source>
</evidence>
<comment type="caution">
    <text evidence="1">The sequence shown here is derived from an EMBL/GenBank/DDBJ whole genome shotgun (WGS) entry which is preliminary data.</text>
</comment>
<proteinExistence type="predicted"/>
<dbReference type="Pfam" id="PF11326">
    <property type="entry name" value="PANTS-like"/>
    <property type="match status" value="1"/>
</dbReference>
<accession>A0A9P8Q775</accession>
<name>A0A9P8Q775_WICPI</name>
<dbReference type="PANTHER" id="PTHR28052:SF1">
    <property type="entry name" value="UPF0545 PROTEIN C22ORF39"/>
    <property type="match status" value="1"/>
</dbReference>
<dbReference type="InterPro" id="IPR021475">
    <property type="entry name" value="Pants/Emi1-like"/>
</dbReference>